<dbReference type="GO" id="GO:0006888">
    <property type="term" value="P:endoplasmic reticulum to Golgi vesicle-mediated transport"/>
    <property type="evidence" value="ECO:0007669"/>
    <property type="project" value="TreeGrafter"/>
</dbReference>
<reference evidence="8 9" key="1">
    <citation type="journal article" date="2019" name="Plant Biotechnol. J.">
        <title>The red bayberry genome and genetic basis of sex determination.</title>
        <authorList>
            <person name="Jia H.M."/>
            <person name="Jia H.J."/>
            <person name="Cai Q.L."/>
            <person name="Wang Y."/>
            <person name="Zhao H.B."/>
            <person name="Yang W.F."/>
            <person name="Wang G.Y."/>
            <person name="Li Y.H."/>
            <person name="Zhan D.L."/>
            <person name="Shen Y.T."/>
            <person name="Niu Q.F."/>
            <person name="Chang L."/>
            <person name="Qiu J."/>
            <person name="Zhao L."/>
            <person name="Xie H.B."/>
            <person name="Fu W.Y."/>
            <person name="Jin J."/>
            <person name="Li X.W."/>
            <person name="Jiao Y."/>
            <person name="Zhou C.C."/>
            <person name="Tu T."/>
            <person name="Chai C.Y."/>
            <person name="Gao J.L."/>
            <person name="Fan L.J."/>
            <person name="van de Weg E."/>
            <person name="Wang J.Y."/>
            <person name="Gao Z.S."/>
        </authorList>
    </citation>
    <scope>NUCLEOTIDE SEQUENCE [LARGE SCALE GENOMIC DNA]</scope>
    <source>
        <tissue evidence="8">Leaves</tissue>
    </source>
</reference>
<dbReference type="GO" id="GO:0000139">
    <property type="term" value="C:Golgi membrane"/>
    <property type="evidence" value="ECO:0007669"/>
    <property type="project" value="UniProtKB-SubCell"/>
</dbReference>
<keyword evidence="4 5" id="KW-0653">Protein transport</keyword>
<keyword evidence="5" id="KW-0931">ER-Golgi transport</keyword>
<comment type="subunit">
    <text evidence="5">Oligomeric complex that consists of at least the alpha, beta, beta', gamma, delta, epsilon and zeta subunits.</text>
</comment>
<dbReference type="GO" id="GO:0051645">
    <property type="term" value="P:Golgi localization"/>
    <property type="evidence" value="ECO:0007669"/>
    <property type="project" value="TreeGrafter"/>
</dbReference>
<dbReference type="InterPro" id="IPR027059">
    <property type="entry name" value="Coatomer_dsu"/>
</dbReference>
<evidence type="ECO:0000256" key="4">
    <source>
        <dbReference type="ARBA" id="ARBA00022927"/>
    </source>
</evidence>
<proteinExistence type="inferred from homology"/>
<gene>
    <name evidence="8" type="ORF">CJ030_MR5G017208</name>
</gene>
<dbReference type="PANTHER" id="PTHR10121:SF0">
    <property type="entry name" value="COATOMER SUBUNIT DELTA"/>
    <property type="match status" value="1"/>
</dbReference>
<dbReference type="AlphaFoldDB" id="A0A6A1VMR8"/>
<keyword evidence="3 5" id="KW-0963">Cytoplasm</keyword>
<dbReference type="GO" id="GO:0015031">
    <property type="term" value="P:protein transport"/>
    <property type="evidence" value="ECO:0007669"/>
    <property type="project" value="UniProtKB-KW"/>
</dbReference>
<dbReference type="GO" id="GO:0006890">
    <property type="term" value="P:retrograde vesicle-mediated transport, Golgi to endoplasmic reticulum"/>
    <property type="evidence" value="ECO:0007669"/>
    <property type="project" value="UniProtKB-UniRule"/>
</dbReference>
<keyword evidence="9" id="KW-1185">Reference proteome</keyword>
<comment type="similarity">
    <text evidence="1 5">Belongs to the adaptor complexes medium subunit family. Delta-COP subfamily.</text>
</comment>
<accession>A0A6A1VMR8</accession>
<comment type="caution">
    <text evidence="8">The sequence shown here is derived from an EMBL/GenBank/DDBJ whole genome shotgun (WGS) entry which is preliminary data.</text>
</comment>
<evidence type="ECO:0000313" key="8">
    <source>
        <dbReference type="EMBL" id="KAB1213945.1"/>
    </source>
</evidence>
<name>A0A6A1VMR8_9ROSI</name>
<dbReference type="OrthoDB" id="1919305at2759"/>
<keyword evidence="5" id="KW-0472">Membrane</keyword>
<dbReference type="Proteomes" id="UP000516437">
    <property type="component" value="Chromosome 5"/>
</dbReference>
<organism evidence="8 9">
    <name type="scientific">Morella rubra</name>
    <name type="common">Chinese bayberry</name>
    <dbReference type="NCBI Taxonomy" id="262757"/>
    <lineage>
        <taxon>Eukaryota</taxon>
        <taxon>Viridiplantae</taxon>
        <taxon>Streptophyta</taxon>
        <taxon>Embryophyta</taxon>
        <taxon>Tracheophyta</taxon>
        <taxon>Spermatophyta</taxon>
        <taxon>Magnoliopsida</taxon>
        <taxon>eudicotyledons</taxon>
        <taxon>Gunneridae</taxon>
        <taxon>Pentapetalae</taxon>
        <taxon>rosids</taxon>
        <taxon>fabids</taxon>
        <taxon>Fagales</taxon>
        <taxon>Myricaceae</taxon>
        <taxon>Morella</taxon>
    </lineage>
</organism>
<feature type="compositionally biased region" description="Basic and acidic residues" evidence="7">
    <location>
        <begin position="64"/>
        <end position="85"/>
    </location>
</feature>
<comment type="subcellular location">
    <subcellularLocation>
        <location evidence="5 6">Cytoplasm</location>
    </subcellularLocation>
    <subcellularLocation>
        <location evidence="5 6">Cytoplasmic vesicle</location>
        <location evidence="5 6">COPI-coated vesicle membrane</location>
        <topology evidence="5 6">Peripheral membrane protein</topology>
        <orientation evidence="5 6">Cytoplasmic side</orientation>
    </subcellularLocation>
    <subcellularLocation>
        <location evidence="5 6">Golgi apparatus membrane</location>
        <topology evidence="5 6">Peripheral membrane protein</topology>
        <orientation evidence="5 6">Cytoplasmic side</orientation>
    </subcellularLocation>
</comment>
<evidence type="ECO:0000313" key="9">
    <source>
        <dbReference type="Proteomes" id="UP000516437"/>
    </source>
</evidence>
<protein>
    <recommendedName>
        <fullName evidence="5">Coatomer subunit delta</fullName>
    </recommendedName>
</protein>
<sequence length="375" mass="41989">MNDQSTSRVLSEGVDGGDKLDSSSFNGLGGEEDGSGAKWALNFDSVAEESDVKGEDPSTETGEGDLRMEEPEKKQRSSTEIEGKNGNKKKRKSVESPTTMRTTKKLIKSLTKEGIILSNSVLSPRESCETVLNCIFIFLKTRDVSLKPLPIVQKPISSILEKIRKRKLEVSKKYVAMKRVSLMNEDDDDAFVREVVVDCNLGDSIDERGDDGVATVASEEAIELPANINSNLAVSPMDESNYSKDDSSHESIPSQMFYTFMVDYIDEEGLCKMAFELIFAFDEVISLGHKENVTVAQVKQHCEMESHEEKLHKLVLQSKINETKDHMKRKSSDIEKSKITVGGLHFTGDLKMLHDVYDKEERYWQSVSLLLQQSN</sequence>
<keyword evidence="2 5" id="KW-0813">Transport</keyword>
<evidence type="ECO:0000256" key="3">
    <source>
        <dbReference type="ARBA" id="ARBA00022490"/>
    </source>
</evidence>
<dbReference type="GO" id="GO:0030126">
    <property type="term" value="C:COPI vesicle coat"/>
    <property type="evidence" value="ECO:0007669"/>
    <property type="project" value="UniProtKB-UniRule"/>
</dbReference>
<evidence type="ECO:0000256" key="1">
    <source>
        <dbReference type="ARBA" id="ARBA00010516"/>
    </source>
</evidence>
<keyword evidence="5" id="KW-0968">Cytoplasmic vesicle</keyword>
<dbReference type="PANTHER" id="PTHR10121">
    <property type="entry name" value="COATOMER SUBUNIT DELTA"/>
    <property type="match status" value="1"/>
</dbReference>
<evidence type="ECO:0000256" key="5">
    <source>
        <dbReference type="RuleBase" id="RU364018"/>
    </source>
</evidence>
<feature type="region of interest" description="Disordered" evidence="7">
    <location>
        <begin position="1"/>
        <end position="103"/>
    </location>
</feature>
<evidence type="ECO:0000256" key="7">
    <source>
        <dbReference type="SAM" id="MobiDB-lite"/>
    </source>
</evidence>
<keyword evidence="5" id="KW-0333">Golgi apparatus</keyword>
<comment type="function">
    <text evidence="5">The coatomer is a cytosolic protein complex that binds to dilysine motifs and reversibly associates with Golgi non-clathrin-coated vesicles, which further mediate biosynthetic protein transport from the ER, via the Golgi up to the trans Golgi network. Coatomer complex is required for budding from Golgi membranes, and is essential for the retrograde Golgi-to-ER transport of dilysine-tagged proteins.</text>
</comment>
<evidence type="ECO:0000256" key="2">
    <source>
        <dbReference type="ARBA" id="ARBA00022448"/>
    </source>
</evidence>
<evidence type="ECO:0000256" key="6">
    <source>
        <dbReference type="RuleBase" id="RU366052"/>
    </source>
</evidence>
<dbReference type="EMBL" id="RXIC02000023">
    <property type="protein sequence ID" value="KAB1213945.1"/>
    <property type="molecule type" value="Genomic_DNA"/>
</dbReference>